<dbReference type="PANTHER" id="PTHR12526">
    <property type="entry name" value="GLYCOSYLTRANSFERASE"/>
    <property type="match status" value="1"/>
</dbReference>
<sequence length="403" mass="45339">MKKTRIIHIITRLDKGGSAETTFQTVYLLNHKKYELFLIRGLSEESNMSNMERESVERDLSRAEAKSIKVFALPSLVRRLSFKNDLLAFFSIYRLIKRIRPHIVHTHTSKAGLLGRLAAFLAGVPVIIHTPHGHVFHSYYGPFMTRIFVIAERILSSMTDKIAALTNRERDEHLEQGVASIEKYTIIHSGVMLQQIMNMNIDVKTGKKEFGIPENSNVIGVVGRLVPIKGHKYLISAAKRIIKEFDNTVFMFVGDGYLESRLEKQAEALGIRKNIIFAGWRNDVIEVLDLFDILVLPSLNEGMGKVLIEGMALGKPIVASRVGGIIDLVKNGDNGILVSPRDSDALGEAILTLIRNKKLAQGLGEYGKDNISPEYDTFVMIRQIEDLYERLLSKFTSSGRQFT</sequence>
<evidence type="ECO:0000259" key="2">
    <source>
        <dbReference type="Pfam" id="PF13439"/>
    </source>
</evidence>
<dbReference type="Pfam" id="PF13439">
    <property type="entry name" value="Glyco_transf_4"/>
    <property type="match status" value="1"/>
</dbReference>
<dbReference type="Pfam" id="PF00534">
    <property type="entry name" value="Glycos_transf_1"/>
    <property type="match status" value="1"/>
</dbReference>
<dbReference type="PANTHER" id="PTHR12526:SF630">
    <property type="entry name" value="GLYCOSYLTRANSFERASE"/>
    <property type="match status" value="1"/>
</dbReference>
<dbReference type="EMBL" id="JRYO01000085">
    <property type="protein sequence ID" value="KHE92946.1"/>
    <property type="molecule type" value="Genomic_DNA"/>
</dbReference>
<dbReference type="Proteomes" id="UP000030652">
    <property type="component" value="Unassembled WGS sequence"/>
</dbReference>
<dbReference type="SUPFAM" id="SSF53756">
    <property type="entry name" value="UDP-Glycosyltransferase/glycogen phosphorylase"/>
    <property type="match status" value="1"/>
</dbReference>
<dbReference type="CDD" id="cd03808">
    <property type="entry name" value="GT4_CapM-like"/>
    <property type="match status" value="1"/>
</dbReference>
<feature type="domain" description="Glycosyltransferase subfamily 4-like N-terminal" evidence="2">
    <location>
        <begin position="66"/>
        <end position="193"/>
    </location>
</feature>
<dbReference type="Gene3D" id="3.40.50.2000">
    <property type="entry name" value="Glycogen Phosphorylase B"/>
    <property type="match status" value="2"/>
</dbReference>
<evidence type="ECO:0000313" key="3">
    <source>
        <dbReference type="EMBL" id="KHE92946.1"/>
    </source>
</evidence>
<comment type="caution">
    <text evidence="3">The sequence shown here is derived from an EMBL/GenBank/DDBJ whole genome shotgun (WGS) entry which is preliminary data.</text>
</comment>
<dbReference type="InterPro" id="IPR001296">
    <property type="entry name" value="Glyco_trans_1"/>
</dbReference>
<organism evidence="3 4">
    <name type="scientific">Candidatus Scalindua brodae</name>
    <dbReference type="NCBI Taxonomy" id="237368"/>
    <lineage>
        <taxon>Bacteria</taxon>
        <taxon>Pseudomonadati</taxon>
        <taxon>Planctomycetota</taxon>
        <taxon>Candidatus Brocadiia</taxon>
        <taxon>Candidatus Brocadiales</taxon>
        <taxon>Candidatus Scalinduaceae</taxon>
        <taxon>Candidatus Scalindua</taxon>
    </lineage>
</organism>
<dbReference type="AlphaFoldDB" id="A0A0B0ELT0"/>
<dbReference type="eggNOG" id="COG0438">
    <property type="taxonomic scope" value="Bacteria"/>
</dbReference>
<keyword evidence="3" id="KW-0808">Transferase</keyword>
<dbReference type="InterPro" id="IPR028098">
    <property type="entry name" value="Glyco_trans_4-like_N"/>
</dbReference>
<gene>
    <name evidence="3" type="ORF">SCABRO_01335</name>
</gene>
<reference evidence="3 4" key="1">
    <citation type="submission" date="2014-10" db="EMBL/GenBank/DDBJ databases">
        <title>Draft genome of anammox bacterium scalindua brodae, obtained using differential coverage binning of sequence data from two enrichment reactors.</title>
        <authorList>
            <person name="Speth D.R."/>
            <person name="Russ L."/>
            <person name="Kartal B."/>
            <person name="Op den Camp H.J."/>
            <person name="Dutilh B.E."/>
            <person name="Jetten M.S."/>
        </authorList>
    </citation>
    <scope>NUCLEOTIDE SEQUENCE [LARGE SCALE GENOMIC DNA]</scope>
    <source>
        <strain evidence="3">RU1</strain>
    </source>
</reference>
<name>A0A0B0ELT0_9BACT</name>
<evidence type="ECO:0000259" key="1">
    <source>
        <dbReference type="Pfam" id="PF00534"/>
    </source>
</evidence>
<evidence type="ECO:0000313" key="4">
    <source>
        <dbReference type="Proteomes" id="UP000030652"/>
    </source>
</evidence>
<proteinExistence type="predicted"/>
<dbReference type="GO" id="GO:0016757">
    <property type="term" value="F:glycosyltransferase activity"/>
    <property type="evidence" value="ECO:0007669"/>
    <property type="project" value="InterPro"/>
</dbReference>
<protein>
    <submittedName>
        <fullName evidence="3">Putative glycosyltransferase</fullName>
    </submittedName>
</protein>
<feature type="domain" description="Glycosyl transferase family 1" evidence="1">
    <location>
        <begin position="206"/>
        <end position="368"/>
    </location>
</feature>
<accession>A0A0B0ELT0</accession>